<dbReference type="EMBL" id="JPLY01000003">
    <property type="protein sequence ID" value="KFC21768.1"/>
    <property type="molecule type" value="Genomic_DNA"/>
</dbReference>
<sequence>MSVTCHFKETPQKTNNIKQLMKLYLFSILISLFGLVTCQTKSIQTISESRIEDTITKPNETKIYILKKQKNNSDFDYSKLNDIDAYYGILSKHRESDDISSAFEPLKGKYNYYQFIATFKGKSYNDGGPTLIKDFNDILII</sequence>
<feature type="transmembrane region" description="Helical" evidence="1">
    <location>
        <begin position="20"/>
        <end position="37"/>
    </location>
</feature>
<dbReference type="Proteomes" id="UP000028623">
    <property type="component" value="Unassembled WGS sequence"/>
</dbReference>
<evidence type="ECO:0000256" key="1">
    <source>
        <dbReference type="SAM" id="Phobius"/>
    </source>
</evidence>
<name>A0A085BH23_9FLAO</name>
<dbReference type="RefSeq" id="WP_034974934.1">
    <property type="nucleotide sequence ID" value="NZ_FOFI01000003.1"/>
</dbReference>
<evidence type="ECO:0000313" key="3">
    <source>
        <dbReference type="Proteomes" id="UP000028623"/>
    </source>
</evidence>
<accession>A0A085BH23</accession>
<proteinExistence type="predicted"/>
<evidence type="ECO:0000313" key="2">
    <source>
        <dbReference type="EMBL" id="KFC21768.1"/>
    </source>
</evidence>
<comment type="caution">
    <text evidence="2">The sequence shown here is derived from an EMBL/GenBank/DDBJ whole genome shotgun (WGS) entry which is preliminary data.</text>
</comment>
<dbReference type="AlphaFoldDB" id="A0A085BH23"/>
<protein>
    <submittedName>
        <fullName evidence="2">Uncharacterized protein</fullName>
    </submittedName>
</protein>
<dbReference type="eggNOG" id="ENOG502ZX13">
    <property type="taxonomic scope" value="Bacteria"/>
</dbReference>
<dbReference type="OrthoDB" id="713342at2"/>
<reference evidence="2 3" key="1">
    <citation type="submission" date="2014-07" db="EMBL/GenBank/DDBJ databases">
        <title>Epilithonimonas lactis LMG 22401 Genome.</title>
        <authorList>
            <person name="Pipes S.E."/>
            <person name="Stropko S.J."/>
        </authorList>
    </citation>
    <scope>NUCLEOTIDE SEQUENCE [LARGE SCALE GENOMIC DNA]</scope>
    <source>
        <strain evidence="2 3">LMG 24401</strain>
    </source>
</reference>
<keyword evidence="1" id="KW-1133">Transmembrane helix</keyword>
<gene>
    <name evidence="2" type="ORF">IO89_07195</name>
</gene>
<keyword evidence="3" id="KW-1185">Reference proteome</keyword>
<keyword evidence="1" id="KW-0812">Transmembrane</keyword>
<keyword evidence="1" id="KW-0472">Membrane</keyword>
<organism evidence="2 3">
    <name type="scientific">Epilithonimonas lactis</name>
    <dbReference type="NCBI Taxonomy" id="421072"/>
    <lineage>
        <taxon>Bacteria</taxon>
        <taxon>Pseudomonadati</taxon>
        <taxon>Bacteroidota</taxon>
        <taxon>Flavobacteriia</taxon>
        <taxon>Flavobacteriales</taxon>
        <taxon>Weeksellaceae</taxon>
        <taxon>Chryseobacterium group</taxon>
        <taxon>Epilithonimonas</taxon>
    </lineage>
</organism>